<feature type="region of interest" description="Disordered" evidence="1">
    <location>
        <begin position="37"/>
        <end position="61"/>
    </location>
</feature>
<organism evidence="2">
    <name type="scientific">Sesamum angustifolium</name>
    <dbReference type="NCBI Taxonomy" id="2727405"/>
    <lineage>
        <taxon>Eukaryota</taxon>
        <taxon>Viridiplantae</taxon>
        <taxon>Streptophyta</taxon>
        <taxon>Embryophyta</taxon>
        <taxon>Tracheophyta</taxon>
        <taxon>Spermatophyta</taxon>
        <taxon>Magnoliopsida</taxon>
        <taxon>eudicotyledons</taxon>
        <taxon>Gunneridae</taxon>
        <taxon>Pentapetalae</taxon>
        <taxon>asterids</taxon>
        <taxon>lamiids</taxon>
        <taxon>Lamiales</taxon>
        <taxon>Pedaliaceae</taxon>
        <taxon>Sesamum</taxon>
    </lineage>
</organism>
<sequence>MTVIQCGLCFRTLYHNNSHCMLEVWGRSRAGCDLDEEHTASHHGDNRSGRPNSRPGDRESPIVISDSIASLALTHTHVDSWDEEGQVANATEGARLRRTTSVGPRWSLDRGSVPAILAPGQITFVALGLDQAVEHA</sequence>
<feature type="compositionally biased region" description="Basic and acidic residues" evidence="1">
    <location>
        <begin position="37"/>
        <end position="48"/>
    </location>
</feature>
<dbReference type="AlphaFoldDB" id="A0AAW2J3M3"/>
<gene>
    <name evidence="2" type="ORF">Sangu_2631600</name>
</gene>
<comment type="caution">
    <text evidence="2">The sequence shown here is derived from an EMBL/GenBank/DDBJ whole genome shotgun (WGS) entry which is preliminary data.</text>
</comment>
<protein>
    <submittedName>
        <fullName evidence="2">Uncharacterized protein</fullName>
    </submittedName>
</protein>
<name>A0AAW2J3M3_9LAMI</name>
<evidence type="ECO:0000313" key="2">
    <source>
        <dbReference type="EMBL" id="KAL0289052.1"/>
    </source>
</evidence>
<evidence type="ECO:0000256" key="1">
    <source>
        <dbReference type="SAM" id="MobiDB-lite"/>
    </source>
</evidence>
<reference evidence="2" key="2">
    <citation type="journal article" date="2024" name="Plant">
        <title>Genomic evolution and insights into agronomic trait innovations of Sesamum species.</title>
        <authorList>
            <person name="Miao H."/>
            <person name="Wang L."/>
            <person name="Qu L."/>
            <person name="Liu H."/>
            <person name="Sun Y."/>
            <person name="Le M."/>
            <person name="Wang Q."/>
            <person name="Wei S."/>
            <person name="Zheng Y."/>
            <person name="Lin W."/>
            <person name="Duan Y."/>
            <person name="Cao H."/>
            <person name="Xiong S."/>
            <person name="Wang X."/>
            <person name="Wei L."/>
            <person name="Li C."/>
            <person name="Ma Q."/>
            <person name="Ju M."/>
            <person name="Zhao R."/>
            <person name="Li G."/>
            <person name="Mu C."/>
            <person name="Tian Q."/>
            <person name="Mei H."/>
            <person name="Zhang T."/>
            <person name="Gao T."/>
            <person name="Zhang H."/>
        </authorList>
    </citation>
    <scope>NUCLEOTIDE SEQUENCE</scope>
    <source>
        <strain evidence="2">G01</strain>
    </source>
</reference>
<accession>A0AAW2J3M3</accession>
<proteinExistence type="predicted"/>
<dbReference type="EMBL" id="JACGWK010001417">
    <property type="protein sequence ID" value="KAL0289052.1"/>
    <property type="molecule type" value="Genomic_DNA"/>
</dbReference>
<reference evidence="2" key="1">
    <citation type="submission" date="2020-06" db="EMBL/GenBank/DDBJ databases">
        <authorList>
            <person name="Li T."/>
            <person name="Hu X."/>
            <person name="Zhang T."/>
            <person name="Song X."/>
            <person name="Zhang H."/>
            <person name="Dai N."/>
            <person name="Sheng W."/>
            <person name="Hou X."/>
            <person name="Wei L."/>
        </authorList>
    </citation>
    <scope>NUCLEOTIDE SEQUENCE</scope>
    <source>
        <strain evidence="2">G01</strain>
        <tissue evidence="2">Leaf</tissue>
    </source>
</reference>